<dbReference type="Pfam" id="PF16220">
    <property type="entry name" value="DUF4880"/>
    <property type="match status" value="1"/>
</dbReference>
<evidence type="ECO:0000259" key="3">
    <source>
        <dbReference type="Pfam" id="PF16220"/>
    </source>
</evidence>
<protein>
    <submittedName>
        <fullName evidence="4">DUF4880 domain-containing protein</fullName>
    </submittedName>
</protein>
<evidence type="ECO:0000313" key="4">
    <source>
        <dbReference type="EMBL" id="TXC62548.1"/>
    </source>
</evidence>
<dbReference type="OrthoDB" id="7346218at2"/>
<keyword evidence="1" id="KW-1133">Transmembrane helix</keyword>
<dbReference type="PANTHER" id="PTHR30273:SF2">
    <property type="entry name" value="PROTEIN FECR"/>
    <property type="match status" value="1"/>
</dbReference>
<dbReference type="InterPro" id="IPR032623">
    <property type="entry name" value="FecR_N"/>
</dbReference>
<feature type="domain" description="FecR protein" evidence="2">
    <location>
        <begin position="105"/>
        <end position="194"/>
    </location>
</feature>
<dbReference type="AlphaFoldDB" id="A0A5C6TS80"/>
<dbReference type="InterPro" id="IPR012373">
    <property type="entry name" value="Ferrdict_sens_TM"/>
</dbReference>
<dbReference type="RefSeq" id="WP_147041936.1">
    <property type="nucleotide sequence ID" value="NZ_BAABIR010000001.1"/>
</dbReference>
<dbReference type="Pfam" id="PF04773">
    <property type="entry name" value="FecR"/>
    <property type="match status" value="1"/>
</dbReference>
<gene>
    <name evidence="4" type="ORF">FRZ32_02060</name>
</gene>
<dbReference type="PIRSF" id="PIRSF018266">
    <property type="entry name" value="FecR"/>
    <property type="match status" value="1"/>
</dbReference>
<dbReference type="PANTHER" id="PTHR30273">
    <property type="entry name" value="PERIPLASMIC SIGNAL SENSOR AND SIGMA FACTOR ACTIVATOR FECR-RELATED"/>
    <property type="match status" value="1"/>
</dbReference>
<keyword evidence="5" id="KW-1185">Reference proteome</keyword>
<dbReference type="GO" id="GO:0016989">
    <property type="term" value="F:sigma factor antagonist activity"/>
    <property type="evidence" value="ECO:0007669"/>
    <property type="project" value="TreeGrafter"/>
</dbReference>
<evidence type="ECO:0000256" key="1">
    <source>
        <dbReference type="SAM" id="Phobius"/>
    </source>
</evidence>
<dbReference type="Proteomes" id="UP000321249">
    <property type="component" value="Unassembled WGS sequence"/>
</dbReference>
<proteinExistence type="predicted"/>
<feature type="transmembrane region" description="Helical" evidence="1">
    <location>
        <begin position="78"/>
        <end position="96"/>
    </location>
</feature>
<organism evidence="4 5">
    <name type="scientific">Allosphingosinicella ginsenosidimutans</name>
    <dbReference type="NCBI Taxonomy" id="1176539"/>
    <lineage>
        <taxon>Bacteria</taxon>
        <taxon>Pseudomonadati</taxon>
        <taxon>Pseudomonadota</taxon>
        <taxon>Alphaproteobacteria</taxon>
        <taxon>Sphingomonadales</taxon>
        <taxon>Sphingomonadaceae</taxon>
        <taxon>Allosphingosinicella</taxon>
    </lineage>
</organism>
<keyword evidence="1" id="KW-0472">Membrane</keyword>
<dbReference type="InterPro" id="IPR006860">
    <property type="entry name" value="FecR"/>
</dbReference>
<evidence type="ECO:0000313" key="5">
    <source>
        <dbReference type="Proteomes" id="UP000321249"/>
    </source>
</evidence>
<feature type="domain" description="FecR N-terminal" evidence="3">
    <location>
        <begin position="10"/>
        <end position="48"/>
    </location>
</feature>
<dbReference type="Gene3D" id="2.60.120.1440">
    <property type="match status" value="1"/>
</dbReference>
<sequence>MTERDERIEQEAIDWLVRLGEADAGEWEAFTLWLEADPAHAARYEALAAADRDWGALAPPARQDPPVPVRRGPSRRTIFGAAIAASLALVIGYEAMAPRDTTYAIETATGSRRTIALADGGRIELNGGTRVTLDRRNPRFARLDRGEALFTVAHDASRPFEVEAGDARIADLGTVFNVVRDAGGLEVAVAEGAVMFNPDRQAVRLAPGMILRQSPGEAPELTRGGDPAAIAGWREGQLTYVSAPVARVAADLARNLGVPVTADRTAVNRRFTGVIVLDGSPQAVVNRAAGLLGGDARRSGEGWTLTVGAGATP</sequence>
<accession>A0A5C6TS80</accession>
<reference evidence="4 5" key="1">
    <citation type="journal article" date="2015" name="J. Microbiol.">
        <title>Sphingosinicella ginsenosidimutans sp. nov., with ginsenoside converting activity.</title>
        <authorList>
            <person name="Kim J.K."/>
            <person name="Kang M.S."/>
            <person name="Park S.C."/>
            <person name="Kim K.M."/>
            <person name="Choi K."/>
            <person name="Yoon M.H."/>
            <person name="Im W.T."/>
        </authorList>
    </citation>
    <scope>NUCLEOTIDE SEQUENCE [LARGE SCALE GENOMIC DNA]</scope>
    <source>
        <strain evidence="4 5">BS-11</strain>
    </source>
</reference>
<name>A0A5C6TS80_9SPHN</name>
<dbReference type="EMBL" id="VOQQ01000001">
    <property type="protein sequence ID" value="TXC62548.1"/>
    <property type="molecule type" value="Genomic_DNA"/>
</dbReference>
<evidence type="ECO:0000259" key="2">
    <source>
        <dbReference type="Pfam" id="PF04773"/>
    </source>
</evidence>
<comment type="caution">
    <text evidence="4">The sequence shown here is derived from an EMBL/GenBank/DDBJ whole genome shotgun (WGS) entry which is preliminary data.</text>
</comment>
<keyword evidence="1" id="KW-0812">Transmembrane</keyword>